<evidence type="ECO:0000259" key="2">
    <source>
        <dbReference type="Pfam" id="PF09335"/>
    </source>
</evidence>
<protein>
    <recommendedName>
        <fullName evidence="2">VTT domain-containing protein</fullName>
    </recommendedName>
</protein>
<dbReference type="PANTHER" id="PTHR42709:SF2">
    <property type="entry name" value="INNER MEMBRANE PROTEIN YOHD"/>
    <property type="match status" value="1"/>
</dbReference>
<evidence type="ECO:0000256" key="1">
    <source>
        <dbReference type="SAM" id="Phobius"/>
    </source>
</evidence>
<proteinExistence type="predicted"/>
<keyword evidence="1" id="KW-0472">Membrane</keyword>
<gene>
    <name evidence="3" type="ORF">RD110_15420</name>
</gene>
<dbReference type="Pfam" id="PF09335">
    <property type="entry name" value="VTT_dom"/>
    <property type="match status" value="1"/>
</dbReference>
<dbReference type="OrthoDB" id="948134at2"/>
<organism evidence="3 4">
    <name type="scientific">Rhodoferax koreensis</name>
    <dbReference type="NCBI Taxonomy" id="1842727"/>
    <lineage>
        <taxon>Bacteria</taxon>
        <taxon>Pseudomonadati</taxon>
        <taxon>Pseudomonadota</taxon>
        <taxon>Betaproteobacteria</taxon>
        <taxon>Burkholderiales</taxon>
        <taxon>Comamonadaceae</taxon>
        <taxon>Rhodoferax</taxon>
    </lineage>
</organism>
<feature type="domain" description="VTT" evidence="2">
    <location>
        <begin position="24"/>
        <end position="142"/>
    </location>
</feature>
<dbReference type="KEGG" id="rhy:RD110_15420"/>
<keyword evidence="1" id="KW-1133">Transmembrane helix</keyword>
<feature type="transmembrane region" description="Helical" evidence="1">
    <location>
        <begin position="41"/>
        <end position="62"/>
    </location>
</feature>
<dbReference type="Proteomes" id="UP000186609">
    <property type="component" value="Chromosome"/>
</dbReference>
<dbReference type="STRING" id="1842727.RD110_15420"/>
<feature type="transmembrane region" description="Helical" evidence="1">
    <location>
        <begin position="12"/>
        <end position="35"/>
    </location>
</feature>
<keyword evidence="1" id="KW-0812">Transmembrane</keyword>
<dbReference type="AlphaFoldDB" id="A0A1P8JXD9"/>
<dbReference type="InterPro" id="IPR051311">
    <property type="entry name" value="DedA_domain"/>
</dbReference>
<dbReference type="InterPro" id="IPR032816">
    <property type="entry name" value="VTT_dom"/>
</dbReference>
<feature type="transmembrane region" description="Helical" evidence="1">
    <location>
        <begin position="122"/>
        <end position="149"/>
    </location>
</feature>
<dbReference type="RefSeq" id="WP_076200292.1">
    <property type="nucleotide sequence ID" value="NZ_CP019236.1"/>
</dbReference>
<dbReference type="GO" id="GO:0005886">
    <property type="term" value="C:plasma membrane"/>
    <property type="evidence" value="ECO:0007669"/>
    <property type="project" value="TreeGrafter"/>
</dbReference>
<evidence type="ECO:0000313" key="3">
    <source>
        <dbReference type="EMBL" id="APW38413.1"/>
    </source>
</evidence>
<name>A0A1P8JXD9_9BURK</name>
<dbReference type="PANTHER" id="PTHR42709">
    <property type="entry name" value="ALKALINE PHOSPHATASE LIKE PROTEIN"/>
    <property type="match status" value="1"/>
</dbReference>
<accession>A0A1P8JXD9</accession>
<sequence length="188" mass="20915">MHTSHLLQEYGYYAIFFAGLFEGETILLLGAYAVHQGYLQMPLVVACGAAAAFLSDQFYFFLGRRRGATIGEKYPRIQQRLDKVRSFVDRHPVAIVMGMRFAWGLRIVLPIALGMGRMRAAVYVPLSAVAALLWAFVVSFFGVAISQLAHRAIGNLRHHEHLIVALALIAGLVVALWQLRLRAATPQH</sequence>
<reference evidence="3 4" key="1">
    <citation type="submission" date="2017-01" db="EMBL/GenBank/DDBJ databases">
        <authorList>
            <person name="Mah S.A."/>
            <person name="Swanson W.J."/>
            <person name="Moy G.W."/>
            <person name="Vacquier V.D."/>
        </authorList>
    </citation>
    <scope>NUCLEOTIDE SEQUENCE [LARGE SCALE GENOMIC DNA]</scope>
    <source>
        <strain evidence="3 4">DCY110</strain>
    </source>
</reference>
<feature type="transmembrane region" description="Helical" evidence="1">
    <location>
        <begin position="161"/>
        <end position="179"/>
    </location>
</feature>
<keyword evidence="4" id="KW-1185">Reference proteome</keyword>
<evidence type="ECO:0000313" key="4">
    <source>
        <dbReference type="Proteomes" id="UP000186609"/>
    </source>
</evidence>
<dbReference type="EMBL" id="CP019236">
    <property type="protein sequence ID" value="APW38413.1"/>
    <property type="molecule type" value="Genomic_DNA"/>
</dbReference>